<dbReference type="GO" id="GO:0016787">
    <property type="term" value="F:hydrolase activity"/>
    <property type="evidence" value="ECO:0007669"/>
    <property type="project" value="UniProtKB-KW"/>
</dbReference>
<dbReference type="PANTHER" id="PTHR43798">
    <property type="entry name" value="MONOACYLGLYCEROL LIPASE"/>
    <property type="match status" value="1"/>
</dbReference>
<organism evidence="2 3">
    <name type="scientific">Ramlibacter algicola</name>
    <dbReference type="NCBI Taxonomy" id="2795217"/>
    <lineage>
        <taxon>Bacteria</taxon>
        <taxon>Pseudomonadati</taxon>
        <taxon>Pseudomonadota</taxon>
        <taxon>Betaproteobacteria</taxon>
        <taxon>Burkholderiales</taxon>
        <taxon>Comamonadaceae</taxon>
        <taxon>Ramlibacter</taxon>
    </lineage>
</organism>
<keyword evidence="2" id="KW-0378">Hydrolase</keyword>
<dbReference type="Pfam" id="PF12697">
    <property type="entry name" value="Abhydrolase_6"/>
    <property type="match status" value="1"/>
</dbReference>
<evidence type="ECO:0000313" key="3">
    <source>
        <dbReference type="Proteomes" id="UP000617041"/>
    </source>
</evidence>
<sequence length="275" mass="29858">MTFLHGKHVRANDIRQHYLRYGGQGPAVVLVPGIVSPAALWDRVGRWLGLTHDCYLLDVRGRGLSEAGPHLDYGVDACAHDVLEFARALGLGAYVLVGHSMGARIAARAGNSPSASMTKIVLLDPPTSGPGRRPYPVPIERTLNAVRAAHRGEAEELLRRPDQPPWPEDLLLLRAEWLATCDERAVHVAYDDFHGEDMFSDIASARVPLSLVCAGRGGVVSDEDVREMLHLQPTLQVARLPNAGHQMQVDDFGGFCAALASALGVALPDDHRRVQ</sequence>
<dbReference type="Gene3D" id="3.40.50.1820">
    <property type="entry name" value="alpha/beta hydrolase"/>
    <property type="match status" value="1"/>
</dbReference>
<dbReference type="AlphaFoldDB" id="A0A934UQT5"/>
<dbReference type="SUPFAM" id="SSF53474">
    <property type="entry name" value="alpha/beta-Hydrolases"/>
    <property type="match status" value="1"/>
</dbReference>
<dbReference type="InterPro" id="IPR029058">
    <property type="entry name" value="AB_hydrolase_fold"/>
</dbReference>
<proteinExistence type="predicted"/>
<accession>A0A934UQT5</accession>
<dbReference type="Proteomes" id="UP000617041">
    <property type="component" value="Unassembled WGS sequence"/>
</dbReference>
<protein>
    <submittedName>
        <fullName evidence="2">Alpha/beta hydrolase</fullName>
    </submittedName>
</protein>
<gene>
    <name evidence="2" type="ORF">I8E28_06025</name>
</gene>
<dbReference type="InterPro" id="IPR050266">
    <property type="entry name" value="AB_hydrolase_sf"/>
</dbReference>
<comment type="caution">
    <text evidence="2">The sequence shown here is derived from an EMBL/GenBank/DDBJ whole genome shotgun (WGS) entry which is preliminary data.</text>
</comment>
<evidence type="ECO:0000313" key="2">
    <source>
        <dbReference type="EMBL" id="MBK0392141.1"/>
    </source>
</evidence>
<name>A0A934UQT5_9BURK</name>
<dbReference type="InterPro" id="IPR000073">
    <property type="entry name" value="AB_hydrolase_1"/>
</dbReference>
<dbReference type="EMBL" id="JAEDAO010000001">
    <property type="protein sequence ID" value="MBK0392141.1"/>
    <property type="molecule type" value="Genomic_DNA"/>
</dbReference>
<reference evidence="2" key="1">
    <citation type="submission" date="2020-12" db="EMBL/GenBank/DDBJ databases">
        <title>Ramlibacter sp. nov., isolated from a freshwater alga, Cryptomonas.</title>
        <authorList>
            <person name="Kim H.M."/>
            <person name="Jeon C.O."/>
        </authorList>
    </citation>
    <scope>NUCLEOTIDE SEQUENCE</scope>
    <source>
        <strain evidence="2">CrO1</strain>
    </source>
</reference>
<evidence type="ECO:0000259" key="1">
    <source>
        <dbReference type="Pfam" id="PF12697"/>
    </source>
</evidence>
<dbReference type="RefSeq" id="WP_200787091.1">
    <property type="nucleotide sequence ID" value="NZ_JAEDAO010000001.1"/>
</dbReference>
<keyword evidence="3" id="KW-1185">Reference proteome</keyword>
<feature type="domain" description="AB hydrolase-1" evidence="1">
    <location>
        <begin position="28"/>
        <end position="247"/>
    </location>
</feature>